<sequence length="58" mass="5928">MGAPHRATVLVIGRAHRDASAAGSSVVGEGPGPDPVPAAQLWRSGRVAMGRRLGRRTG</sequence>
<feature type="region of interest" description="Disordered" evidence="1">
    <location>
        <begin position="20"/>
        <end position="39"/>
    </location>
</feature>
<evidence type="ECO:0000256" key="1">
    <source>
        <dbReference type="SAM" id="MobiDB-lite"/>
    </source>
</evidence>
<gene>
    <name evidence="2" type="ORF">MOC_1986</name>
</gene>
<keyword evidence="3" id="KW-1185">Reference proteome</keyword>
<proteinExistence type="predicted"/>
<accession>A0A089NP90</accession>
<dbReference type="STRING" id="693986.MOC_1986"/>
<evidence type="ECO:0000313" key="3">
    <source>
        <dbReference type="Proteomes" id="UP000029492"/>
    </source>
</evidence>
<dbReference type="Proteomes" id="UP000029492">
    <property type="component" value="Chromosome"/>
</dbReference>
<dbReference type="KEGG" id="mor:MOC_1986"/>
<dbReference type="EMBL" id="CP003811">
    <property type="protein sequence ID" value="AIQ89741.1"/>
    <property type="molecule type" value="Genomic_DNA"/>
</dbReference>
<name>A0A089NP90_9HYPH</name>
<organism evidence="2 3">
    <name type="scientific">Methylobacterium oryzae CBMB20</name>
    <dbReference type="NCBI Taxonomy" id="693986"/>
    <lineage>
        <taxon>Bacteria</taxon>
        <taxon>Pseudomonadati</taxon>
        <taxon>Pseudomonadota</taxon>
        <taxon>Alphaproteobacteria</taxon>
        <taxon>Hyphomicrobiales</taxon>
        <taxon>Methylobacteriaceae</taxon>
        <taxon>Methylobacterium</taxon>
    </lineage>
</organism>
<protein>
    <submittedName>
        <fullName evidence="2">Protein of unassigned function</fullName>
    </submittedName>
</protein>
<dbReference type="AlphaFoldDB" id="A0A089NP90"/>
<dbReference type="HOGENOM" id="CLU_2974288_0_0_5"/>
<reference evidence="2 3" key="1">
    <citation type="journal article" date="2014" name="PLoS ONE">
        <title>Genome Information of Methylobacterium oryzae, a Plant-Probiotic Methylotroph in the Phyllosphere.</title>
        <authorList>
            <person name="Kwak M.J."/>
            <person name="Jeong H."/>
            <person name="Madhaiyan M."/>
            <person name="Lee Y."/>
            <person name="Sa T.M."/>
            <person name="Oh T.K."/>
            <person name="Kim J.F."/>
        </authorList>
    </citation>
    <scope>NUCLEOTIDE SEQUENCE [LARGE SCALE GENOMIC DNA]</scope>
    <source>
        <strain evidence="2 3">CBMB20</strain>
    </source>
</reference>
<evidence type="ECO:0000313" key="2">
    <source>
        <dbReference type="EMBL" id="AIQ89741.1"/>
    </source>
</evidence>